<reference evidence="8" key="1">
    <citation type="submission" date="2023-03" db="EMBL/GenBank/DDBJ databases">
        <title>Actinoallomurus iriomotensis NBRC 103681.</title>
        <authorList>
            <person name="Ichikawa N."/>
            <person name="Sato H."/>
            <person name="Tonouchi N."/>
        </authorList>
    </citation>
    <scope>NUCLEOTIDE SEQUENCE</scope>
    <source>
        <strain evidence="8">NBRC 103681</strain>
    </source>
</reference>
<dbReference type="GO" id="GO:0046677">
    <property type="term" value="P:response to antibiotic"/>
    <property type="evidence" value="ECO:0007669"/>
    <property type="project" value="UniProtKB-KW"/>
</dbReference>
<evidence type="ECO:0000313" key="9">
    <source>
        <dbReference type="Proteomes" id="UP001165135"/>
    </source>
</evidence>
<evidence type="ECO:0000256" key="2">
    <source>
        <dbReference type="ARBA" id="ARBA00022692"/>
    </source>
</evidence>
<evidence type="ECO:0000313" key="8">
    <source>
        <dbReference type="EMBL" id="GLY78100.1"/>
    </source>
</evidence>
<dbReference type="PIRSF" id="PIRSF006648">
    <property type="entry name" value="DrrB"/>
    <property type="match status" value="1"/>
</dbReference>
<evidence type="ECO:0000256" key="1">
    <source>
        <dbReference type="ARBA" id="ARBA00004141"/>
    </source>
</evidence>
<dbReference type="Pfam" id="PF01061">
    <property type="entry name" value="ABC2_membrane"/>
    <property type="match status" value="1"/>
</dbReference>
<comment type="similarity">
    <text evidence="6">Belongs to the ABC-2 integral membrane protein family.</text>
</comment>
<dbReference type="PANTHER" id="PTHR43229">
    <property type="entry name" value="NODULATION PROTEIN J"/>
    <property type="match status" value="1"/>
</dbReference>
<comment type="subcellular location">
    <subcellularLocation>
        <location evidence="6">Cell membrane</location>
        <topology evidence="6">Multi-pass membrane protein</topology>
    </subcellularLocation>
    <subcellularLocation>
        <location evidence="1">Membrane</location>
        <topology evidence="1">Multi-pass membrane protein</topology>
    </subcellularLocation>
</comment>
<dbReference type="InterPro" id="IPR051784">
    <property type="entry name" value="Nod_factor_ABC_transporter"/>
</dbReference>
<dbReference type="InterPro" id="IPR000412">
    <property type="entry name" value="ABC_2_transport"/>
</dbReference>
<dbReference type="EMBL" id="BSTJ01000008">
    <property type="protein sequence ID" value="GLY78100.1"/>
    <property type="molecule type" value="Genomic_DNA"/>
</dbReference>
<dbReference type="PANTHER" id="PTHR43229:SF2">
    <property type="entry name" value="NODULATION PROTEIN J"/>
    <property type="match status" value="1"/>
</dbReference>
<evidence type="ECO:0000256" key="5">
    <source>
        <dbReference type="ARBA" id="ARBA00023251"/>
    </source>
</evidence>
<dbReference type="Proteomes" id="UP001165135">
    <property type="component" value="Unassembled WGS sequence"/>
</dbReference>
<sequence length="270" mass="28712">MSAATVTAPRTLSSRVSPLATVRHTLTLAWRTLVQIKHNPMELIDLSVQPIMFVLLFTYVFGGQMAGGHPTAYLQYALPGIIAQNALFATLNTGVGLNTDITKGVFDRLRALPISRMSPLAGRIAADTVKQVWSMGMLLAVGIIIGFRVKTDVAGVAGALLLLVVMSFAVSWVSVLIGVLVSAPEKVQIFGFATIFPMSFSSSAFVNVHTMPGWMQAWAKVNPVSFLANATRGLINGGAVATPVAQSLISAVIVAVVFAPLAVRALRRRI</sequence>
<organism evidence="8 9">
    <name type="scientific">Actinoallomurus iriomotensis</name>
    <dbReference type="NCBI Taxonomy" id="478107"/>
    <lineage>
        <taxon>Bacteria</taxon>
        <taxon>Bacillati</taxon>
        <taxon>Actinomycetota</taxon>
        <taxon>Actinomycetes</taxon>
        <taxon>Streptosporangiales</taxon>
        <taxon>Thermomonosporaceae</taxon>
        <taxon>Actinoallomurus</taxon>
    </lineage>
</organism>
<keyword evidence="4 6" id="KW-0472">Membrane</keyword>
<gene>
    <name evidence="8" type="ORF">Airi01_063670</name>
</gene>
<evidence type="ECO:0000256" key="3">
    <source>
        <dbReference type="ARBA" id="ARBA00022989"/>
    </source>
</evidence>
<name>A0A9W6RQH8_9ACTN</name>
<keyword evidence="6" id="KW-1003">Cell membrane</keyword>
<feature type="transmembrane region" description="Helical" evidence="6">
    <location>
        <begin position="244"/>
        <end position="266"/>
    </location>
</feature>
<protein>
    <recommendedName>
        <fullName evidence="6">Transport permease protein</fullName>
    </recommendedName>
</protein>
<keyword evidence="6" id="KW-0813">Transport</keyword>
<feature type="transmembrane region" description="Helical" evidence="6">
    <location>
        <begin position="189"/>
        <end position="208"/>
    </location>
</feature>
<keyword evidence="5" id="KW-0046">Antibiotic resistance</keyword>
<dbReference type="AlphaFoldDB" id="A0A9W6RQH8"/>
<feature type="transmembrane region" description="Helical" evidence="6">
    <location>
        <begin position="132"/>
        <end position="149"/>
    </location>
</feature>
<proteinExistence type="inferred from homology"/>
<dbReference type="GO" id="GO:0043190">
    <property type="term" value="C:ATP-binding cassette (ABC) transporter complex"/>
    <property type="evidence" value="ECO:0007669"/>
    <property type="project" value="InterPro"/>
</dbReference>
<evidence type="ECO:0000259" key="7">
    <source>
        <dbReference type="PROSITE" id="PS51012"/>
    </source>
</evidence>
<evidence type="ECO:0000256" key="6">
    <source>
        <dbReference type="RuleBase" id="RU361157"/>
    </source>
</evidence>
<feature type="transmembrane region" description="Helical" evidence="6">
    <location>
        <begin position="155"/>
        <end position="182"/>
    </location>
</feature>
<keyword evidence="2 6" id="KW-0812">Transmembrane</keyword>
<evidence type="ECO:0000256" key="4">
    <source>
        <dbReference type="ARBA" id="ARBA00023136"/>
    </source>
</evidence>
<dbReference type="GO" id="GO:0140359">
    <property type="term" value="F:ABC-type transporter activity"/>
    <property type="evidence" value="ECO:0007669"/>
    <property type="project" value="InterPro"/>
</dbReference>
<accession>A0A9W6RQH8</accession>
<dbReference type="InterPro" id="IPR047817">
    <property type="entry name" value="ABC2_TM_bact-type"/>
</dbReference>
<dbReference type="PROSITE" id="PS51012">
    <property type="entry name" value="ABC_TM2"/>
    <property type="match status" value="1"/>
</dbReference>
<comment type="caution">
    <text evidence="6">Lacks conserved residue(s) required for the propagation of feature annotation.</text>
</comment>
<dbReference type="InterPro" id="IPR013525">
    <property type="entry name" value="ABC2_TM"/>
</dbReference>
<dbReference type="RefSeq" id="WP_285628564.1">
    <property type="nucleotide sequence ID" value="NZ_BSTJ01000008.1"/>
</dbReference>
<keyword evidence="3 6" id="KW-1133">Transmembrane helix</keyword>
<feature type="domain" description="ABC transmembrane type-2" evidence="7">
    <location>
        <begin position="41"/>
        <end position="269"/>
    </location>
</feature>
<comment type="caution">
    <text evidence="8">The sequence shown here is derived from an EMBL/GenBank/DDBJ whole genome shotgun (WGS) entry which is preliminary data.</text>
</comment>